<sequence>MDRGGRDGIEQELSNQDPINYSSSCISPVWPFCSTNISNAPTSSVDPAHMPAVCKENLIGSSSCSSAPVADPFGPPALWDQTTTAHTMVGYRDITLQKNLTNLNILGGANIGLDPALLRGDVGWNPPISMPREGIFLANTPGMLPPSLTQIPADSGFIERAARFSCFSGGGLGDTANPLSGADGIGVCPRGVVRMPISVQGEVFPANSVKLLPTIRDNIHIVESSKDAVVRSEYIQYNGEQTKQVVGGSGDDSSGPEFNEGGDHDENEENGLGSKKRKRNGKDAEFREPAEDLKEANETRQKLHQSPNSASGKAAGKNNKQVSQASEPPKEFIHVRARRGQATNSHSLAERVRREKISERMKFLQELVPGCSKVTGKAVMLDEIINYVQSLQRQVEFLSMKLATVNPRLDFNIEGLLTKDILHSRAGPSSILGFFSDMTLPYPPPVHPSQPGLIPAGLSGTGIPDSLRDNHHDQINPVGGGGSKGSALLPNLWEDELNHVVQMGFNGADPLSSQDTSDGIEFLWSYYNANLKFTVDSSQMFIGRYSCQS</sequence>
<evidence type="ECO:0000313" key="9">
    <source>
        <dbReference type="Proteomes" id="UP001345219"/>
    </source>
</evidence>
<keyword evidence="2" id="KW-0805">Transcription regulation</keyword>
<evidence type="ECO:0000256" key="2">
    <source>
        <dbReference type="ARBA" id="ARBA00023015"/>
    </source>
</evidence>
<accession>A0AAN7L3D5</accession>
<dbReference type="EMBL" id="JAXIOK010000002">
    <property type="protein sequence ID" value="KAK4777840.1"/>
    <property type="molecule type" value="Genomic_DNA"/>
</dbReference>
<dbReference type="InterPro" id="IPR024097">
    <property type="entry name" value="bHLH_ZIP_TF"/>
</dbReference>
<evidence type="ECO:0000256" key="6">
    <source>
        <dbReference type="SAM" id="MobiDB-lite"/>
    </source>
</evidence>
<name>A0AAN7L3D5_9MYRT</name>
<dbReference type="AlphaFoldDB" id="A0AAN7L3D5"/>
<feature type="domain" description="BHLH" evidence="7">
    <location>
        <begin position="341"/>
        <end position="391"/>
    </location>
</feature>
<keyword evidence="5" id="KW-0539">Nucleus</keyword>
<dbReference type="PROSITE" id="PS50888">
    <property type="entry name" value="BHLH"/>
    <property type="match status" value="1"/>
</dbReference>
<dbReference type="Gene3D" id="4.10.280.10">
    <property type="entry name" value="Helix-loop-helix DNA-binding domain"/>
    <property type="match status" value="1"/>
</dbReference>
<comment type="subcellular location">
    <subcellularLocation>
        <location evidence="1">Nucleus</location>
    </subcellularLocation>
</comment>
<dbReference type="PANTHER" id="PTHR12565:SF184">
    <property type="entry name" value="BHLH TRANSCRIPTION FACTOR"/>
    <property type="match status" value="1"/>
</dbReference>
<keyword evidence="3" id="KW-0238">DNA-binding</keyword>
<dbReference type="SMART" id="SM00353">
    <property type="entry name" value="HLH"/>
    <property type="match status" value="1"/>
</dbReference>
<dbReference type="InterPro" id="IPR036638">
    <property type="entry name" value="HLH_DNA-bd_sf"/>
</dbReference>
<dbReference type="GO" id="GO:0005634">
    <property type="term" value="C:nucleus"/>
    <property type="evidence" value="ECO:0007669"/>
    <property type="project" value="UniProtKB-SubCell"/>
</dbReference>
<dbReference type="InterPro" id="IPR011598">
    <property type="entry name" value="bHLH_dom"/>
</dbReference>
<dbReference type="PANTHER" id="PTHR12565">
    <property type="entry name" value="STEROL REGULATORY ELEMENT-BINDING PROTEIN"/>
    <property type="match status" value="1"/>
</dbReference>
<evidence type="ECO:0000256" key="1">
    <source>
        <dbReference type="ARBA" id="ARBA00004123"/>
    </source>
</evidence>
<evidence type="ECO:0000259" key="7">
    <source>
        <dbReference type="PROSITE" id="PS50888"/>
    </source>
</evidence>
<dbReference type="GO" id="GO:0003700">
    <property type="term" value="F:DNA-binding transcription factor activity"/>
    <property type="evidence" value="ECO:0007669"/>
    <property type="project" value="TreeGrafter"/>
</dbReference>
<keyword evidence="9" id="KW-1185">Reference proteome</keyword>
<evidence type="ECO:0000256" key="5">
    <source>
        <dbReference type="ARBA" id="ARBA00023242"/>
    </source>
</evidence>
<feature type="region of interest" description="Disordered" evidence="6">
    <location>
        <begin position="241"/>
        <end position="330"/>
    </location>
</feature>
<proteinExistence type="predicted"/>
<dbReference type="GO" id="GO:0046983">
    <property type="term" value="F:protein dimerization activity"/>
    <property type="evidence" value="ECO:0007669"/>
    <property type="project" value="InterPro"/>
</dbReference>
<dbReference type="CDD" id="cd18919">
    <property type="entry name" value="bHLH_AtBPE_like"/>
    <property type="match status" value="1"/>
</dbReference>
<comment type="caution">
    <text evidence="8">The sequence shown here is derived from an EMBL/GenBank/DDBJ whole genome shotgun (WGS) entry which is preliminary data.</text>
</comment>
<feature type="compositionally biased region" description="Basic and acidic residues" evidence="6">
    <location>
        <begin position="281"/>
        <end position="301"/>
    </location>
</feature>
<evidence type="ECO:0000256" key="3">
    <source>
        <dbReference type="ARBA" id="ARBA00023125"/>
    </source>
</evidence>
<dbReference type="GO" id="GO:0003677">
    <property type="term" value="F:DNA binding"/>
    <property type="evidence" value="ECO:0007669"/>
    <property type="project" value="UniProtKB-KW"/>
</dbReference>
<organism evidence="8 9">
    <name type="scientific">Trapa incisa</name>
    <dbReference type="NCBI Taxonomy" id="236973"/>
    <lineage>
        <taxon>Eukaryota</taxon>
        <taxon>Viridiplantae</taxon>
        <taxon>Streptophyta</taxon>
        <taxon>Embryophyta</taxon>
        <taxon>Tracheophyta</taxon>
        <taxon>Spermatophyta</taxon>
        <taxon>Magnoliopsida</taxon>
        <taxon>eudicotyledons</taxon>
        <taxon>Gunneridae</taxon>
        <taxon>Pentapetalae</taxon>
        <taxon>rosids</taxon>
        <taxon>malvids</taxon>
        <taxon>Myrtales</taxon>
        <taxon>Lythraceae</taxon>
        <taxon>Trapa</taxon>
    </lineage>
</organism>
<protein>
    <recommendedName>
        <fullName evidence="7">BHLH domain-containing protein</fullName>
    </recommendedName>
</protein>
<dbReference type="Proteomes" id="UP001345219">
    <property type="component" value="Chromosome 14"/>
</dbReference>
<keyword evidence="4" id="KW-0804">Transcription</keyword>
<evidence type="ECO:0000313" key="8">
    <source>
        <dbReference type="EMBL" id="KAK4777840.1"/>
    </source>
</evidence>
<reference evidence="8 9" key="1">
    <citation type="journal article" date="2023" name="Hortic Res">
        <title>Pangenome of water caltrop reveals structural variations and asymmetric subgenome divergence after allopolyploidization.</title>
        <authorList>
            <person name="Zhang X."/>
            <person name="Chen Y."/>
            <person name="Wang L."/>
            <person name="Yuan Y."/>
            <person name="Fang M."/>
            <person name="Shi L."/>
            <person name="Lu R."/>
            <person name="Comes H.P."/>
            <person name="Ma Y."/>
            <person name="Chen Y."/>
            <person name="Huang G."/>
            <person name="Zhou Y."/>
            <person name="Zheng Z."/>
            <person name="Qiu Y."/>
        </authorList>
    </citation>
    <scope>NUCLEOTIDE SEQUENCE [LARGE SCALE GENOMIC DNA]</scope>
    <source>
        <tissue evidence="8">Roots</tissue>
    </source>
</reference>
<dbReference type="Pfam" id="PF00010">
    <property type="entry name" value="HLH"/>
    <property type="match status" value="1"/>
</dbReference>
<dbReference type="FunFam" id="4.10.280.10:FF:000002">
    <property type="entry name" value="Basic helix-loop-helix transcription factor"/>
    <property type="match status" value="1"/>
</dbReference>
<gene>
    <name evidence="8" type="ORF">SAY87_018027</name>
</gene>
<evidence type="ECO:0000256" key="4">
    <source>
        <dbReference type="ARBA" id="ARBA00023163"/>
    </source>
</evidence>
<dbReference type="SUPFAM" id="SSF47459">
    <property type="entry name" value="HLH, helix-loop-helix DNA-binding domain"/>
    <property type="match status" value="1"/>
</dbReference>